<accession>A0A223LIK4</accession>
<sequence>MSTPAVTPIAEAISDVLWPDSILIDFESCSLQPDSALLSFGALAFNRHQVASVSHYANIPEMMININLDLTTQFLQGFDFDKETAKWWREKNGHNIKGLYIDRVELIDMVTQLNTLLATVKKNCKDVAFFCRHPHADYVWLRTVCERLGVRNPISYNRIYDVATYVFSRTDNLRGVYELDTPRSSFHHAFNDCYRDALQVATVNERKILDV</sequence>
<keyword evidence="2" id="KW-0378">Hydrolase</keyword>
<feature type="domain" description="3'-5' exoribonuclease Rv2179c-like" evidence="1">
    <location>
        <begin position="22"/>
        <end position="201"/>
    </location>
</feature>
<reference evidence="3" key="1">
    <citation type="submission" date="2017-07" db="EMBL/GenBank/DDBJ databases">
        <authorList>
            <person name="Bickmore M.X."/>
            <person name="Vaden K."/>
            <person name="Brady T.S."/>
            <person name="Tateoka O.B."/>
            <person name="Carter J.L."/>
            <person name="Pape J.A."/>
            <person name="Robinson D.M."/>
            <person name="Russell K.A."/>
            <person name="Staley L.A."/>
            <person name="Stettler J.M."/>
            <person name="Townsend M.H."/>
            <person name="Wienclaw T."/>
            <person name="Williamson T.L."/>
            <person name="Kruger J.L."/>
            <person name="Berg J.A."/>
            <person name="Sharma R."/>
            <person name="Payne A.M."/>
            <person name="Fajardo C.P."/>
            <person name="Breakwell D.P."/>
            <person name="Hope S."/>
            <person name="Grose J.H."/>
        </authorList>
    </citation>
    <scope>NUCLEOTIDE SEQUENCE [LARGE SCALE GENOMIC DNA]</scope>
</reference>
<organism evidence="2 3">
    <name type="scientific">Erwinia phage vB_EamM_Joad</name>
    <dbReference type="NCBI Taxonomy" id="2026081"/>
    <lineage>
        <taxon>Viruses</taxon>
        <taxon>Duplodnaviria</taxon>
        <taxon>Heunggongvirae</taxon>
        <taxon>Uroviricota</taxon>
        <taxon>Caudoviricetes</taxon>
        <taxon>Chimalliviridae</taxon>
        <taxon>Risingsunvirus</taxon>
        <taxon>Risingsunvirus risingsun</taxon>
    </lineage>
</organism>
<dbReference type="EMBL" id="MF459647">
    <property type="protein sequence ID" value="ASU03790.1"/>
    <property type="molecule type" value="Genomic_DNA"/>
</dbReference>
<protein>
    <submittedName>
        <fullName evidence="2">Putative exonuclease</fullName>
    </submittedName>
</protein>
<keyword evidence="2" id="KW-0540">Nuclease</keyword>
<gene>
    <name evidence="2" type="ORF">JOAD_125</name>
</gene>
<dbReference type="InterPro" id="IPR036397">
    <property type="entry name" value="RNaseH_sf"/>
</dbReference>
<proteinExistence type="predicted"/>
<dbReference type="Proteomes" id="UP000222624">
    <property type="component" value="Genome"/>
</dbReference>
<evidence type="ECO:0000313" key="2">
    <source>
        <dbReference type="EMBL" id="ASU03790.1"/>
    </source>
</evidence>
<name>A0A223LIK4_9CAUD</name>
<dbReference type="SUPFAM" id="SSF53098">
    <property type="entry name" value="Ribonuclease H-like"/>
    <property type="match status" value="1"/>
</dbReference>
<evidence type="ECO:0000259" key="1">
    <source>
        <dbReference type="Pfam" id="PF16473"/>
    </source>
</evidence>
<evidence type="ECO:0000313" key="3">
    <source>
        <dbReference type="Proteomes" id="UP000222624"/>
    </source>
</evidence>
<keyword evidence="2" id="KW-0269">Exonuclease</keyword>
<dbReference type="Pfam" id="PF16473">
    <property type="entry name" value="Rv2179c-like"/>
    <property type="match status" value="1"/>
</dbReference>
<dbReference type="InterPro" id="IPR012337">
    <property type="entry name" value="RNaseH-like_sf"/>
</dbReference>
<dbReference type="GO" id="GO:0003676">
    <property type="term" value="F:nucleic acid binding"/>
    <property type="evidence" value="ECO:0007669"/>
    <property type="project" value="InterPro"/>
</dbReference>
<dbReference type="Gene3D" id="3.30.420.10">
    <property type="entry name" value="Ribonuclease H-like superfamily/Ribonuclease H"/>
    <property type="match status" value="1"/>
</dbReference>
<dbReference type="GO" id="GO:0004527">
    <property type="term" value="F:exonuclease activity"/>
    <property type="evidence" value="ECO:0007669"/>
    <property type="project" value="UniProtKB-KW"/>
</dbReference>
<dbReference type="InterPro" id="IPR033390">
    <property type="entry name" value="Rv2179c-like"/>
</dbReference>